<dbReference type="Gene3D" id="3.30.420.40">
    <property type="match status" value="1"/>
</dbReference>
<dbReference type="GO" id="GO:0005829">
    <property type="term" value="C:cytosol"/>
    <property type="evidence" value="ECO:0007669"/>
    <property type="project" value="TreeGrafter"/>
</dbReference>
<sequence>MTPQVENKNKVHLGIDIGTSSVKCCARQGVVILCNFAQSYEKDCGATQDAVHVLQTALAVIHKTCEEVHLPIDDVWICGQMHGVVLWKAESLRDGYARETFISSPLYNWMYDYEDKIFLKTLPRCDSCEVHPGYGMATLVYLAQKDPENLKRFDRCGTIMDLFANVLCHRDDVVMGRQNAQSWAFCQEDSWQSDVVSLLPEHLRLPRIEPKDGVVGEAQVKKLKGATVHVPSGDLQASVASLRFHSKTAYLVLGTSAQLCTAVEENSPDLNRLPPCVVNLPFVDRKRLLAARSMNGGNAIESFLKVKLRSKKIFLPDELEMMDAAHEGIVENIFSMFPLESLQQLGVSRIVLIGSADEPRFARHVRRRVDGFLQVTDEPNVVSAALGATLLTTPHV</sequence>
<dbReference type="InterPro" id="IPR043129">
    <property type="entry name" value="ATPase_NBD"/>
</dbReference>
<reference evidence="5" key="1">
    <citation type="submission" date="2020-10" db="EMBL/GenBank/DDBJ databases">
        <authorList>
            <person name="Kikuchi T."/>
        </authorList>
    </citation>
    <scope>NUCLEOTIDE SEQUENCE</scope>
    <source>
        <strain evidence="5">NKZ352</strain>
    </source>
</reference>
<evidence type="ECO:0000256" key="2">
    <source>
        <dbReference type="ARBA" id="ARBA00022679"/>
    </source>
</evidence>
<dbReference type="SUPFAM" id="SSF53067">
    <property type="entry name" value="Actin-like ATPase domain"/>
    <property type="match status" value="1"/>
</dbReference>
<dbReference type="Proteomes" id="UP000835052">
    <property type="component" value="Unassembled WGS sequence"/>
</dbReference>
<dbReference type="InterPro" id="IPR018484">
    <property type="entry name" value="FGGY_N"/>
</dbReference>
<accession>A0A8S1GYH6</accession>
<protein>
    <recommendedName>
        <fullName evidence="4">Carbohydrate kinase FGGY N-terminal domain-containing protein</fullName>
    </recommendedName>
</protein>
<dbReference type="AlphaFoldDB" id="A0A8S1GYH6"/>
<dbReference type="EMBL" id="CAJGYM010000007">
    <property type="protein sequence ID" value="CAD6188082.1"/>
    <property type="molecule type" value="Genomic_DNA"/>
</dbReference>
<dbReference type="PANTHER" id="PTHR10196:SF67">
    <property type="entry name" value="SEDOHEPTULOKINASE"/>
    <property type="match status" value="1"/>
</dbReference>
<evidence type="ECO:0000313" key="6">
    <source>
        <dbReference type="Proteomes" id="UP000835052"/>
    </source>
</evidence>
<evidence type="ECO:0000256" key="3">
    <source>
        <dbReference type="ARBA" id="ARBA00022777"/>
    </source>
</evidence>
<gene>
    <name evidence="5" type="ORF">CAUJ_LOCUS4001</name>
</gene>
<dbReference type="Pfam" id="PF00370">
    <property type="entry name" value="FGGY_N"/>
    <property type="match status" value="1"/>
</dbReference>
<proteinExistence type="inferred from homology"/>
<evidence type="ECO:0000313" key="5">
    <source>
        <dbReference type="EMBL" id="CAD6188082.1"/>
    </source>
</evidence>
<dbReference type="GO" id="GO:0050277">
    <property type="term" value="F:sedoheptulokinase activity"/>
    <property type="evidence" value="ECO:0007669"/>
    <property type="project" value="TreeGrafter"/>
</dbReference>
<comment type="similarity">
    <text evidence="1">Belongs to the FGGY kinase family.</text>
</comment>
<dbReference type="PANTHER" id="PTHR10196">
    <property type="entry name" value="SUGAR KINASE"/>
    <property type="match status" value="1"/>
</dbReference>
<comment type="caution">
    <text evidence="5">The sequence shown here is derived from an EMBL/GenBank/DDBJ whole genome shotgun (WGS) entry which is preliminary data.</text>
</comment>
<evidence type="ECO:0000256" key="1">
    <source>
        <dbReference type="ARBA" id="ARBA00009156"/>
    </source>
</evidence>
<keyword evidence="3" id="KW-0418">Kinase</keyword>
<dbReference type="OrthoDB" id="10264182at2759"/>
<feature type="domain" description="Carbohydrate kinase FGGY N-terminal" evidence="4">
    <location>
        <begin position="12"/>
        <end position="231"/>
    </location>
</feature>
<organism evidence="5 6">
    <name type="scientific">Caenorhabditis auriculariae</name>
    <dbReference type="NCBI Taxonomy" id="2777116"/>
    <lineage>
        <taxon>Eukaryota</taxon>
        <taxon>Metazoa</taxon>
        <taxon>Ecdysozoa</taxon>
        <taxon>Nematoda</taxon>
        <taxon>Chromadorea</taxon>
        <taxon>Rhabditida</taxon>
        <taxon>Rhabditina</taxon>
        <taxon>Rhabditomorpha</taxon>
        <taxon>Rhabditoidea</taxon>
        <taxon>Rhabditidae</taxon>
        <taxon>Peloderinae</taxon>
        <taxon>Caenorhabditis</taxon>
    </lineage>
</organism>
<name>A0A8S1GYH6_9PELO</name>
<keyword evidence="2" id="KW-0808">Transferase</keyword>
<evidence type="ECO:0000259" key="4">
    <source>
        <dbReference type="Pfam" id="PF00370"/>
    </source>
</evidence>
<keyword evidence="6" id="KW-1185">Reference proteome</keyword>
<dbReference type="GO" id="GO:0006071">
    <property type="term" value="P:glycerol metabolic process"/>
    <property type="evidence" value="ECO:0007669"/>
    <property type="project" value="TreeGrafter"/>
</dbReference>